<sequence length="90" mass="8829">MGCLAGDVDIVSASEPTATPAIAYAIDAHIVANGSSAASSNGCYRVRATVGEPAAGHATNAGHALSAGFRAMAPGQSGDDLFFSGFEACP</sequence>
<dbReference type="RefSeq" id="WP_263542460.1">
    <property type="nucleotide sequence ID" value="NZ_JAOVZO020000023.1"/>
</dbReference>
<reference evidence="1" key="1">
    <citation type="submission" date="2023-02" db="EMBL/GenBank/DDBJ databases">
        <title>Tahibacter soli sp. nov. isolated from soil.</title>
        <authorList>
            <person name="Baek J.H."/>
            <person name="Lee J.K."/>
            <person name="Choi D.G."/>
            <person name="Jeon C.O."/>
        </authorList>
    </citation>
    <scope>NUCLEOTIDE SEQUENCE</scope>
    <source>
        <strain evidence="1">BL</strain>
    </source>
</reference>
<gene>
    <name evidence="1" type="ORF">OD750_027350</name>
</gene>
<proteinExistence type="predicted"/>
<dbReference type="EMBL" id="JAOVZO020000023">
    <property type="protein sequence ID" value="MDC8016261.1"/>
    <property type="molecule type" value="Genomic_DNA"/>
</dbReference>
<keyword evidence="2" id="KW-1185">Reference proteome</keyword>
<protein>
    <submittedName>
        <fullName evidence="1">Uncharacterized protein</fullName>
    </submittedName>
</protein>
<dbReference type="Proteomes" id="UP001139971">
    <property type="component" value="Unassembled WGS sequence"/>
</dbReference>
<name>A0A9X3YU11_9GAMM</name>
<evidence type="ECO:0000313" key="2">
    <source>
        <dbReference type="Proteomes" id="UP001139971"/>
    </source>
</evidence>
<organism evidence="1 2">
    <name type="scientific">Tahibacter soli</name>
    <dbReference type="NCBI Taxonomy" id="2983605"/>
    <lineage>
        <taxon>Bacteria</taxon>
        <taxon>Pseudomonadati</taxon>
        <taxon>Pseudomonadota</taxon>
        <taxon>Gammaproteobacteria</taxon>
        <taxon>Lysobacterales</taxon>
        <taxon>Rhodanobacteraceae</taxon>
        <taxon>Tahibacter</taxon>
    </lineage>
</organism>
<evidence type="ECO:0000313" key="1">
    <source>
        <dbReference type="EMBL" id="MDC8016261.1"/>
    </source>
</evidence>
<accession>A0A9X3YU11</accession>
<dbReference type="AlphaFoldDB" id="A0A9X3YU11"/>
<comment type="caution">
    <text evidence="1">The sequence shown here is derived from an EMBL/GenBank/DDBJ whole genome shotgun (WGS) entry which is preliminary data.</text>
</comment>